<protein>
    <submittedName>
        <fullName evidence="1">Uncharacterized protein</fullName>
    </submittedName>
</protein>
<reference evidence="1" key="1">
    <citation type="journal article" date="2023" name="bioRxiv">
        <title>Improved chromosome-level genome assembly for marigold (Tagetes erecta).</title>
        <authorList>
            <person name="Jiang F."/>
            <person name="Yuan L."/>
            <person name="Wang S."/>
            <person name="Wang H."/>
            <person name="Xu D."/>
            <person name="Wang A."/>
            <person name="Fan W."/>
        </authorList>
    </citation>
    <scope>NUCLEOTIDE SEQUENCE</scope>
    <source>
        <strain evidence="1">WSJ</strain>
        <tissue evidence="1">Leaf</tissue>
    </source>
</reference>
<evidence type="ECO:0000313" key="2">
    <source>
        <dbReference type="Proteomes" id="UP001229421"/>
    </source>
</evidence>
<dbReference type="Proteomes" id="UP001229421">
    <property type="component" value="Unassembled WGS sequence"/>
</dbReference>
<gene>
    <name evidence="1" type="ORF">QVD17_41437</name>
</gene>
<proteinExistence type="predicted"/>
<keyword evidence="2" id="KW-1185">Reference proteome</keyword>
<dbReference type="EMBL" id="JAUHHV010000012">
    <property type="protein sequence ID" value="KAK1406150.1"/>
    <property type="molecule type" value="Genomic_DNA"/>
</dbReference>
<name>A0AAD8JQQ3_TARER</name>
<accession>A0AAD8JQQ3</accession>
<evidence type="ECO:0000313" key="1">
    <source>
        <dbReference type="EMBL" id="KAK1406150.1"/>
    </source>
</evidence>
<organism evidence="1 2">
    <name type="scientific">Tagetes erecta</name>
    <name type="common">African marigold</name>
    <dbReference type="NCBI Taxonomy" id="13708"/>
    <lineage>
        <taxon>Eukaryota</taxon>
        <taxon>Viridiplantae</taxon>
        <taxon>Streptophyta</taxon>
        <taxon>Embryophyta</taxon>
        <taxon>Tracheophyta</taxon>
        <taxon>Spermatophyta</taxon>
        <taxon>Magnoliopsida</taxon>
        <taxon>eudicotyledons</taxon>
        <taxon>Gunneridae</taxon>
        <taxon>Pentapetalae</taxon>
        <taxon>asterids</taxon>
        <taxon>campanulids</taxon>
        <taxon>Asterales</taxon>
        <taxon>Asteraceae</taxon>
        <taxon>Asteroideae</taxon>
        <taxon>Heliantheae alliance</taxon>
        <taxon>Tageteae</taxon>
        <taxon>Tagetes</taxon>
    </lineage>
</organism>
<comment type="caution">
    <text evidence="1">The sequence shown here is derived from an EMBL/GenBank/DDBJ whole genome shotgun (WGS) entry which is preliminary data.</text>
</comment>
<dbReference type="AlphaFoldDB" id="A0AAD8JQQ3"/>
<sequence length="67" mass="7624">MRKLQDLAPNMDLLCKLTVQVFDEYAFCLSLLFARGKFKTSCNKQNCVAEKPSESLNSTTEDETDDQ</sequence>